<evidence type="ECO:0000259" key="7">
    <source>
        <dbReference type="PROSITE" id="PS50192"/>
    </source>
</evidence>
<dbReference type="GO" id="GO:0006935">
    <property type="term" value="P:chemotaxis"/>
    <property type="evidence" value="ECO:0007669"/>
    <property type="project" value="TreeGrafter"/>
</dbReference>
<evidence type="ECO:0000256" key="1">
    <source>
        <dbReference type="ARBA" id="ARBA00022481"/>
    </source>
</evidence>
<dbReference type="PROSITE" id="PS50906">
    <property type="entry name" value="NIT"/>
    <property type="match status" value="1"/>
</dbReference>
<dbReference type="GO" id="GO:0004888">
    <property type="term" value="F:transmembrane signaling receptor activity"/>
    <property type="evidence" value="ECO:0007669"/>
    <property type="project" value="TreeGrafter"/>
</dbReference>
<keyword evidence="1" id="KW-0488">Methylation</keyword>
<reference evidence="10" key="1">
    <citation type="submission" date="2018-06" db="EMBL/GenBank/DDBJ databases">
        <authorList>
            <person name="Zhirakovskaya E."/>
        </authorList>
    </citation>
    <scope>NUCLEOTIDE SEQUENCE</scope>
</reference>
<evidence type="ECO:0000259" key="9">
    <source>
        <dbReference type="PROSITE" id="PS50906"/>
    </source>
</evidence>
<dbReference type="SMART" id="SM00304">
    <property type="entry name" value="HAMP"/>
    <property type="match status" value="3"/>
</dbReference>
<evidence type="ECO:0000259" key="6">
    <source>
        <dbReference type="PROSITE" id="PS50111"/>
    </source>
</evidence>
<keyword evidence="5" id="KW-0472">Membrane</keyword>
<evidence type="ECO:0000259" key="8">
    <source>
        <dbReference type="PROSITE" id="PS50885"/>
    </source>
</evidence>
<feature type="domain" description="HAMP" evidence="8">
    <location>
        <begin position="427"/>
        <end position="479"/>
    </location>
</feature>
<dbReference type="PROSITE" id="PS50885">
    <property type="entry name" value="HAMP"/>
    <property type="match status" value="3"/>
</dbReference>
<keyword evidence="5" id="KW-0812">Transmembrane</keyword>
<dbReference type="GO" id="GO:0005886">
    <property type="term" value="C:plasma membrane"/>
    <property type="evidence" value="ECO:0007669"/>
    <property type="project" value="TreeGrafter"/>
</dbReference>
<keyword evidence="5" id="KW-1133">Transmembrane helix</keyword>
<evidence type="ECO:0000256" key="2">
    <source>
        <dbReference type="ARBA" id="ARBA00029447"/>
    </source>
</evidence>
<dbReference type="InterPro" id="IPR003660">
    <property type="entry name" value="HAMP_dom"/>
</dbReference>
<dbReference type="EMBL" id="UOFZ01000145">
    <property type="protein sequence ID" value="VAX13914.1"/>
    <property type="molecule type" value="Genomic_DNA"/>
</dbReference>
<sequence>MIKRLNDLKIGYKLLLMLSLPLVGLLFFSVSEISDKWQDLGNAQAVQETVELSEQLDAVASNFAMERGLTAGFLGSGGKRFGSQLREQRAKTNAAIKALQVWLDGGVEHLDLGNIQADFDKLINMFGQRDAIRSAVDRLDRHSNAFAYYSGLNGQALKLVQKLGLQIDHATISRHARAYADLLWMKEYAGKERGTLSAVFASGQVDKTKVNTIIGHISGQSVFHDDFLLAADKSLKKFYLSQLSGEASDKVKAMRKAFLSGTSAEGGFSSVNANDWFKQSTARIKLIKGVASKAAIDLMDEADKLETKAGMTLGFYGIFTLIFVVISTFLALLIGRRLSDGIADIVATLRKVEKEGDFGARAAVTGRDELGAMAGTLNRHMQALQQAIGGVGQVMTAAASGDFGKRVETELKGDLDRLKNGVNTSMNAVQTALSEVNGVMSAVAKGDFAQRVEGDFQGEFASFRDNVNAAVDSLERMTKALSAVMKAIVAGDFKHRMAEDIEGDIRKDVDCAMESMETVIGEISQVMTAMADGDLNQQLAGDYPGQLTLLKDSINSSLANQRRVVTEVRQAVQQISTGASEIAKGNMDLSQRTEEQASSLEETASSMEEMTSTVKQNADNARQANQLAVAGREQAEQGGGVVSKAVSAMLEINTSSKKIAAIISVIDEIAFQTNLLALNAAVEAARAGEQGRGFAVVAGEVRNLAQRSAGAAKEIKELIEDSVSKVEEGSDLVDQSGNALEEIVTAVKKVSDIIAEIAAASEEQSSGIEQVNSAIAQMDEVTQQNAALVEEAAAASQSLDEQGQRLTSLIGFFRTENEEGVEAGSRPQTTGKHSVDRPSHAPLKKNAETVSVAKSDSVVPVKHAGSDDNEWETF</sequence>
<dbReference type="GO" id="GO:0007165">
    <property type="term" value="P:signal transduction"/>
    <property type="evidence" value="ECO:0007669"/>
    <property type="project" value="InterPro"/>
</dbReference>
<feature type="coiled-coil region" evidence="3">
    <location>
        <begin position="771"/>
        <end position="798"/>
    </location>
</feature>
<dbReference type="AlphaFoldDB" id="A0A3B1BQ12"/>
<comment type="similarity">
    <text evidence="2">Belongs to the methyl-accepting chemotaxis (MCP) protein family.</text>
</comment>
<feature type="transmembrane region" description="Helical" evidence="5">
    <location>
        <begin position="12"/>
        <end position="30"/>
    </location>
</feature>
<dbReference type="PROSITE" id="PS50111">
    <property type="entry name" value="CHEMOTAXIS_TRANSDUC_2"/>
    <property type="match status" value="1"/>
</dbReference>
<dbReference type="InterPro" id="IPR010910">
    <property type="entry name" value="Nitrate/nitrite_sensing_bac"/>
</dbReference>
<dbReference type="Pfam" id="PF08376">
    <property type="entry name" value="NIT"/>
    <property type="match status" value="1"/>
</dbReference>
<feature type="region of interest" description="Disordered" evidence="4">
    <location>
        <begin position="817"/>
        <end position="874"/>
    </location>
</feature>
<feature type="domain" description="HAMP" evidence="8">
    <location>
        <begin position="514"/>
        <end position="566"/>
    </location>
</feature>
<dbReference type="Pfam" id="PF18947">
    <property type="entry name" value="HAMP_2"/>
    <property type="match status" value="1"/>
</dbReference>
<feature type="region of interest" description="Disordered" evidence="4">
    <location>
        <begin position="583"/>
        <end position="604"/>
    </location>
</feature>
<keyword evidence="10" id="KW-0675">Receptor</keyword>
<dbReference type="PANTHER" id="PTHR43531">
    <property type="entry name" value="PROTEIN ICFG"/>
    <property type="match status" value="1"/>
</dbReference>
<dbReference type="InterPro" id="IPR004089">
    <property type="entry name" value="MCPsignal_dom"/>
</dbReference>
<dbReference type="InterPro" id="IPR051310">
    <property type="entry name" value="MCP_chemotaxis"/>
</dbReference>
<evidence type="ECO:0000256" key="3">
    <source>
        <dbReference type="SAM" id="Coils"/>
    </source>
</evidence>
<dbReference type="Gene3D" id="1.20.120.1530">
    <property type="match status" value="1"/>
</dbReference>
<dbReference type="PANTHER" id="PTHR43531:SF14">
    <property type="entry name" value="METHYL-ACCEPTING CHEMOTAXIS PROTEIN I-RELATED"/>
    <property type="match status" value="1"/>
</dbReference>
<dbReference type="Gene3D" id="1.10.287.950">
    <property type="entry name" value="Methyl-accepting chemotaxis protein"/>
    <property type="match status" value="1"/>
</dbReference>
<feature type="domain" description="Methyl-accepting transducer" evidence="6">
    <location>
        <begin position="571"/>
        <end position="800"/>
    </location>
</feature>
<keyword evidence="3" id="KW-0175">Coiled coil</keyword>
<feature type="domain" description="HAMP" evidence="8">
    <location>
        <begin position="336"/>
        <end position="389"/>
    </location>
</feature>
<dbReference type="InterPro" id="IPR013587">
    <property type="entry name" value="Nitrate/nitrite_sensing"/>
</dbReference>
<accession>A0A3B1BQ12</accession>
<dbReference type="SUPFAM" id="SSF58104">
    <property type="entry name" value="Methyl-accepting chemotaxis protein (MCP) signaling domain"/>
    <property type="match status" value="2"/>
</dbReference>
<evidence type="ECO:0000256" key="4">
    <source>
        <dbReference type="SAM" id="MobiDB-lite"/>
    </source>
</evidence>
<name>A0A3B1BQ12_9ZZZZ</name>
<dbReference type="SMART" id="SM00283">
    <property type="entry name" value="MA"/>
    <property type="match status" value="1"/>
</dbReference>
<feature type="transmembrane region" description="Helical" evidence="5">
    <location>
        <begin position="313"/>
        <end position="334"/>
    </location>
</feature>
<evidence type="ECO:0000313" key="10">
    <source>
        <dbReference type="EMBL" id="VAX13914.1"/>
    </source>
</evidence>
<protein>
    <submittedName>
        <fullName evidence="10">Methyl-accepting chemotaxis protein I (Serine chemoreceptor protein)</fullName>
    </submittedName>
</protein>
<evidence type="ECO:0000256" key="5">
    <source>
        <dbReference type="SAM" id="Phobius"/>
    </source>
</evidence>
<feature type="domain" description="T-SNARE coiled-coil homology" evidence="7">
    <location>
        <begin position="562"/>
        <end position="624"/>
    </location>
</feature>
<dbReference type="CDD" id="cd11386">
    <property type="entry name" value="MCP_signal"/>
    <property type="match status" value="1"/>
</dbReference>
<organism evidence="10">
    <name type="scientific">hydrothermal vent metagenome</name>
    <dbReference type="NCBI Taxonomy" id="652676"/>
    <lineage>
        <taxon>unclassified sequences</taxon>
        <taxon>metagenomes</taxon>
        <taxon>ecological metagenomes</taxon>
    </lineage>
</organism>
<proteinExistence type="inferred from homology"/>
<dbReference type="PROSITE" id="PS50192">
    <property type="entry name" value="T_SNARE"/>
    <property type="match status" value="1"/>
</dbReference>
<feature type="domain" description="NIT" evidence="9">
    <location>
        <begin position="54"/>
        <end position="305"/>
    </location>
</feature>
<dbReference type="Pfam" id="PF00015">
    <property type="entry name" value="MCPsignal"/>
    <property type="match status" value="1"/>
</dbReference>
<dbReference type="InterPro" id="IPR000727">
    <property type="entry name" value="T_SNARE_dom"/>
</dbReference>
<dbReference type="FunFam" id="1.10.287.950:FF:000001">
    <property type="entry name" value="Methyl-accepting chemotaxis sensory transducer"/>
    <property type="match status" value="1"/>
</dbReference>
<dbReference type="Pfam" id="PF00672">
    <property type="entry name" value="HAMP"/>
    <property type="match status" value="1"/>
</dbReference>
<gene>
    <name evidence="10" type="ORF">MNBD_GAMMA24-390</name>
</gene>
<dbReference type="CDD" id="cd06225">
    <property type="entry name" value="HAMP"/>
    <property type="match status" value="1"/>
</dbReference>